<evidence type="ECO:0008006" key="4">
    <source>
        <dbReference type="Google" id="ProtNLM"/>
    </source>
</evidence>
<accession>A0A4R2JZA8</accession>
<keyword evidence="3" id="KW-1185">Reference proteome</keyword>
<keyword evidence="1" id="KW-1133">Transmembrane helix</keyword>
<name>A0A4R2JZA8_9PSEU</name>
<comment type="caution">
    <text evidence="2">The sequence shown here is derived from an EMBL/GenBank/DDBJ whole genome shotgun (WGS) entry which is preliminary data.</text>
</comment>
<dbReference type="RefSeq" id="WP_132114795.1">
    <property type="nucleotide sequence ID" value="NZ_SLWS01000002.1"/>
</dbReference>
<evidence type="ECO:0000256" key="1">
    <source>
        <dbReference type="SAM" id="Phobius"/>
    </source>
</evidence>
<feature type="transmembrane region" description="Helical" evidence="1">
    <location>
        <begin position="5"/>
        <end position="28"/>
    </location>
</feature>
<sequence length="78" mass="8793">MTKRLWPYVTVLVIIAVALMSTVFLPFVNTSTLWFGLPSVAVWTIVWVLAIVPTLAALEFSGRYDEEDARHENTEAKP</sequence>
<dbReference type="AlphaFoldDB" id="A0A4R2JZA8"/>
<feature type="transmembrane region" description="Helical" evidence="1">
    <location>
        <begin position="40"/>
        <end position="60"/>
    </location>
</feature>
<dbReference type="OrthoDB" id="4314184at2"/>
<evidence type="ECO:0000313" key="2">
    <source>
        <dbReference type="EMBL" id="TCO62778.1"/>
    </source>
</evidence>
<evidence type="ECO:0000313" key="3">
    <source>
        <dbReference type="Proteomes" id="UP000295680"/>
    </source>
</evidence>
<proteinExistence type="predicted"/>
<keyword evidence="1" id="KW-0812">Transmembrane</keyword>
<gene>
    <name evidence="2" type="ORF">EV192_102917</name>
</gene>
<organism evidence="2 3">
    <name type="scientific">Actinocrispum wychmicini</name>
    <dbReference type="NCBI Taxonomy" id="1213861"/>
    <lineage>
        <taxon>Bacteria</taxon>
        <taxon>Bacillati</taxon>
        <taxon>Actinomycetota</taxon>
        <taxon>Actinomycetes</taxon>
        <taxon>Pseudonocardiales</taxon>
        <taxon>Pseudonocardiaceae</taxon>
        <taxon>Actinocrispum</taxon>
    </lineage>
</organism>
<dbReference type="EMBL" id="SLWS01000002">
    <property type="protein sequence ID" value="TCO62778.1"/>
    <property type="molecule type" value="Genomic_DNA"/>
</dbReference>
<dbReference type="Proteomes" id="UP000295680">
    <property type="component" value="Unassembled WGS sequence"/>
</dbReference>
<protein>
    <recommendedName>
        <fullName evidence="4">DUF3311 domain-containing protein</fullName>
    </recommendedName>
</protein>
<reference evidence="2 3" key="1">
    <citation type="submission" date="2019-03" db="EMBL/GenBank/DDBJ databases">
        <title>Genomic Encyclopedia of Type Strains, Phase IV (KMG-IV): sequencing the most valuable type-strain genomes for metagenomic binning, comparative biology and taxonomic classification.</title>
        <authorList>
            <person name="Goeker M."/>
        </authorList>
    </citation>
    <scope>NUCLEOTIDE SEQUENCE [LARGE SCALE GENOMIC DNA]</scope>
    <source>
        <strain evidence="2 3">DSM 45934</strain>
    </source>
</reference>
<keyword evidence="1" id="KW-0472">Membrane</keyword>